<dbReference type="EMBL" id="FOFP01000007">
    <property type="protein sequence ID" value="SEQ57793.1"/>
    <property type="molecule type" value="Genomic_DNA"/>
</dbReference>
<keyword evidence="3" id="KW-1185">Reference proteome</keyword>
<protein>
    <submittedName>
        <fullName evidence="2">Polar amino acid transport system substrate-binding protein</fullName>
    </submittedName>
</protein>
<accession>A0ABY1BD63</accession>
<evidence type="ECO:0000313" key="2">
    <source>
        <dbReference type="EMBL" id="SEQ57793.1"/>
    </source>
</evidence>
<evidence type="ECO:0000259" key="1">
    <source>
        <dbReference type="Pfam" id="PF00497"/>
    </source>
</evidence>
<dbReference type="InterPro" id="IPR001638">
    <property type="entry name" value="Solute-binding_3/MltF_N"/>
</dbReference>
<comment type="caution">
    <text evidence="2">The sequence shown here is derived from an EMBL/GenBank/DDBJ whole genome shotgun (WGS) entry which is preliminary data.</text>
</comment>
<proteinExistence type="predicted"/>
<dbReference type="SUPFAM" id="SSF53850">
    <property type="entry name" value="Periplasmic binding protein-like II"/>
    <property type="match status" value="1"/>
</dbReference>
<dbReference type="Gene3D" id="3.40.190.10">
    <property type="entry name" value="Periplasmic binding protein-like II"/>
    <property type="match status" value="2"/>
</dbReference>
<reference evidence="2 3" key="1">
    <citation type="submission" date="2016-10" db="EMBL/GenBank/DDBJ databases">
        <authorList>
            <person name="Varghese N."/>
            <person name="Submissions S."/>
        </authorList>
    </citation>
    <scope>NUCLEOTIDE SEQUENCE [LARGE SCALE GENOMIC DNA]</scope>
    <source>
        <strain evidence="2 3">CIP 109853</strain>
    </source>
</reference>
<dbReference type="Pfam" id="PF00497">
    <property type="entry name" value="SBP_bac_3"/>
    <property type="match status" value="1"/>
</dbReference>
<evidence type="ECO:0000313" key="3">
    <source>
        <dbReference type="Proteomes" id="UP000198512"/>
    </source>
</evidence>
<feature type="domain" description="Solute-binding protein family 3/N-terminal" evidence="1">
    <location>
        <begin position="49"/>
        <end position="266"/>
    </location>
</feature>
<dbReference type="Proteomes" id="UP000198512">
    <property type="component" value="Unassembled WGS sequence"/>
</dbReference>
<gene>
    <name evidence="2" type="ORF">SAMN05216600_107119</name>
</gene>
<organism evidence="2 3">
    <name type="scientific">Pseudomonas cuatrocienegasensis</name>
    <dbReference type="NCBI Taxonomy" id="543360"/>
    <lineage>
        <taxon>Bacteria</taxon>
        <taxon>Pseudomonadati</taxon>
        <taxon>Pseudomonadota</taxon>
        <taxon>Gammaproteobacteria</taxon>
        <taxon>Pseudomonadales</taxon>
        <taxon>Pseudomonadaceae</taxon>
        <taxon>Pseudomonas</taxon>
    </lineage>
</organism>
<sequence>MLVLHVRPYSFLKQRTAHQAEHVKFSTLAAALICLLLGTFARAEEYQVVTEEWAPYNYHENHQLTGMTTEIVRAIMALTGDDFEMVLLPSMRATRALQTRPKTIMYSMFRTAEREPLYKWVGPIVEESIYPYQLASAAQPVHSLEQLLHVPRITTRHAGLVPDMLQSLGLNNIDRSATANHQLYRMLMAGRTDIIIGDTDAGVAYYSRQLNIAPGTLRKIPIEIYRASLYIAFSRDSDDELISDWARALHQLRLSGELERIQRRYTQPAAP</sequence>
<dbReference type="PANTHER" id="PTHR38834">
    <property type="entry name" value="PERIPLASMIC SUBSTRATE BINDING PROTEIN FAMILY 3"/>
    <property type="match status" value="1"/>
</dbReference>
<dbReference type="PANTHER" id="PTHR38834:SF3">
    <property type="entry name" value="SOLUTE-BINDING PROTEIN FAMILY 3_N-TERMINAL DOMAIN-CONTAINING PROTEIN"/>
    <property type="match status" value="1"/>
</dbReference>
<name>A0ABY1BD63_9PSED</name>